<reference evidence="3 4" key="1">
    <citation type="journal article" date="2019" name="Int. J. Syst. Evol. Microbiol.">
        <title>The Global Catalogue of Microorganisms (GCM) 10K type strain sequencing project: providing services to taxonomists for standard genome sequencing and annotation.</title>
        <authorList>
            <consortium name="The Broad Institute Genomics Platform"/>
            <consortium name="The Broad Institute Genome Sequencing Center for Infectious Disease"/>
            <person name="Wu L."/>
            <person name="Ma J."/>
        </authorList>
    </citation>
    <scope>NUCLEOTIDE SEQUENCE [LARGE SCALE GENOMIC DNA]</scope>
    <source>
        <strain evidence="3 4">XZYJ18</strain>
    </source>
</reference>
<proteinExistence type="predicted"/>
<comment type="caution">
    <text evidence="3">The sequence shown here is derived from an EMBL/GenBank/DDBJ whole genome shotgun (WGS) entry which is preliminary data.</text>
</comment>
<evidence type="ECO:0008006" key="5">
    <source>
        <dbReference type="Google" id="ProtNLM"/>
    </source>
</evidence>
<evidence type="ECO:0000313" key="4">
    <source>
        <dbReference type="Proteomes" id="UP001595945"/>
    </source>
</evidence>
<dbReference type="InterPro" id="IPR056613">
    <property type="entry name" value="DUF7287"/>
</dbReference>
<dbReference type="Pfam" id="PF23958">
    <property type="entry name" value="DUF7287"/>
    <property type="match status" value="1"/>
</dbReference>
<dbReference type="GeneID" id="73045608"/>
<keyword evidence="2" id="KW-0472">Membrane</keyword>
<protein>
    <recommendedName>
        <fullName evidence="5">Flagellin N-terminal-like domain-containing protein</fullName>
    </recommendedName>
</protein>
<dbReference type="RefSeq" id="WP_254267177.1">
    <property type="nucleotide sequence ID" value="NZ_CP100400.1"/>
</dbReference>
<evidence type="ECO:0000313" key="3">
    <source>
        <dbReference type="EMBL" id="MFC4823344.1"/>
    </source>
</evidence>
<dbReference type="AlphaFoldDB" id="A0ABD5PY12"/>
<sequence>MHARTDNPNGNGARGGARGQTSVDFVVGMSVFLLTVVFVVAFLPGVFEPFTANGEGDVLAADRTATLLAEQLLADPSSPSVFDSACTAEFFDAAGDGAGGAAGCQFTTDAADLDAALGVGPAVAVNVTVEENGTVQSVSPGGTPVSLDAGPTPPESESVVVSRRVVLLGGEQRDLYVRVW</sequence>
<evidence type="ECO:0000256" key="1">
    <source>
        <dbReference type="SAM" id="MobiDB-lite"/>
    </source>
</evidence>
<dbReference type="Proteomes" id="UP001595945">
    <property type="component" value="Unassembled WGS sequence"/>
</dbReference>
<name>A0ABD5PY12_9EURY</name>
<keyword evidence="2" id="KW-1133">Transmembrane helix</keyword>
<evidence type="ECO:0000256" key="2">
    <source>
        <dbReference type="SAM" id="Phobius"/>
    </source>
</evidence>
<keyword evidence="4" id="KW-1185">Reference proteome</keyword>
<gene>
    <name evidence="3" type="ORF">ACFO9K_03610</name>
</gene>
<accession>A0ABD5PY12</accession>
<organism evidence="3 4">
    <name type="scientific">Halorussus aquaticus</name>
    <dbReference type="NCBI Taxonomy" id="2953748"/>
    <lineage>
        <taxon>Archaea</taxon>
        <taxon>Methanobacteriati</taxon>
        <taxon>Methanobacteriota</taxon>
        <taxon>Stenosarchaea group</taxon>
        <taxon>Halobacteria</taxon>
        <taxon>Halobacteriales</taxon>
        <taxon>Haladaptataceae</taxon>
        <taxon>Halorussus</taxon>
    </lineage>
</organism>
<feature type="region of interest" description="Disordered" evidence="1">
    <location>
        <begin position="134"/>
        <end position="156"/>
    </location>
</feature>
<dbReference type="EMBL" id="JBHSHT010000001">
    <property type="protein sequence ID" value="MFC4823344.1"/>
    <property type="molecule type" value="Genomic_DNA"/>
</dbReference>
<feature type="transmembrane region" description="Helical" evidence="2">
    <location>
        <begin position="21"/>
        <end position="43"/>
    </location>
</feature>
<keyword evidence="2" id="KW-0812">Transmembrane</keyword>